<dbReference type="PANTHER" id="PTHR43877:SF2">
    <property type="entry name" value="AMINOALKYLPHOSPHONATE N-ACETYLTRANSFERASE-RELATED"/>
    <property type="match status" value="1"/>
</dbReference>
<gene>
    <name evidence="4" type="ORF">GWC95_13710</name>
</gene>
<dbReference type="CDD" id="cd04301">
    <property type="entry name" value="NAT_SF"/>
    <property type="match status" value="1"/>
</dbReference>
<keyword evidence="1" id="KW-0808">Transferase</keyword>
<dbReference type="InterPro" id="IPR050832">
    <property type="entry name" value="Bact_Acetyltransf"/>
</dbReference>
<dbReference type="Proteomes" id="UP000753802">
    <property type="component" value="Unassembled WGS sequence"/>
</dbReference>
<evidence type="ECO:0000256" key="2">
    <source>
        <dbReference type="ARBA" id="ARBA00023315"/>
    </source>
</evidence>
<evidence type="ECO:0000313" key="5">
    <source>
        <dbReference type="Proteomes" id="UP000753802"/>
    </source>
</evidence>
<dbReference type="SUPFAM" id="SSF55729">
    <property type="entry name" value="Acyl-CoA N-acyltransferases (Nat)"/>
    <property type="match status" value="1"/>
</dbReference>
<dbReference type="Pfam" id="PF00583">
    <property type="entry name" value="Acetyltransf_1"/>
    <property type="match status" value="1"/>
</dbReference>
<name>A0ABW9ZWS6_9BACT</name>
<proteinExistence type="predicted"/>
<feature type="domain" description="N-acetyltransferase" evidence="3">
    <location>
        <begin position="1"/>
        <end position="150"/>
    </location>
</feature>
<protein>
    <submittedName>
        <fullName evidence="4">GNAT family N-acetyltransferase</fullName>
    </submittedName>
</protein>
<keyword evidence="2" id="KW-0012">Acyltransferase</keyword>
<evidence type="ECO:0000256" key="1">
    <source>
        <dbReference type="ARBA" id="ARBA00022679"/>
    </source>
</evidence>
<keyword evidence="5" id="KW-1185">Reference proteome</keyword>
<reference evidence="4 5" key="1">
    <citation type="submission" date="2020-01" db="EMBL/GenBank/DDBJ databases">
        <title>Genome analysis.</title>
        <authorList>
            <person name="Wu S."/>
            <person name="Wang G."/>
        </authorList>
    </citation>
    <scope>NUCLEOTIDE SEQUENCE [LARGE SCALE GENOMIC DNA]</scope>
    <source>
        <strain evidence="4 5">SYL130</strain>
    </source>
</reference>
<comment type="caution">
    <text evidence="4">The sequence shown here is derived from an EMBL/GenBank/DDBJ whole genome shotgun (WGS) entry which is preliminary data.</text>
</comment>
<dbReference type="EMBL" id="JAACJS010000015">
    <property type="protein sequence ID" value="NCI50985.1"/>
    <property type="molecule type" value="Genomic_DNA"/>
</dbReference>
<dbReference type="RefSeq" id="WP_161819287.1">
    <property type="nucleotide sequence ID" value="NZ_JAACJS010000015.1"/>
</dbReference>
<dbReference type="InterPro" id="IPR000182">
    <property type="entry name" value="GNAT_dom"/>
</dbReference>
<organism evidence="4 5">
    <name type="scientific">Sediminibacterium roseum</name>
    <dbReference type="NCBI Taxonomy" id="1978412"/>
    <lineage>
        <taxon>Bacteria</taxon>
        <taxon>Pseudomonadati</taxon>
        <taxon>Bacteroidota</taxon>
        <taxon>Chitinophagia</taxon>
        <taxon>Chitinophagales</taxon>
        <taxon>Chitinophagaceae</taxon>
        <taxon>Sediminibacterium</taxon>
    </lineage>
</organism>
<dbReference type="InterPro" id="IPR016181">
    <property type="entry name" value="Acyl_CoA_acyltransferase"/>
</dbReference>
<sequence length="150" mass="16744">MHTLQRTNSANNDFIELVKQLDADLATKDGDDHAFYNQFNGIDAIKHVVVAYENGEAIGCGAIKAFDNEAMEVKRMFVSPTHRGKRIATAVLAELEKWAAELSFKRCVLETGKRQADAVQLYQKNGYHVIPNYGQYAGVENSICFSKSIE</sequence>
<dbReference type="Gene3D" id="3.40.630.30">
    <property type="match status" value="1"/>
</dbReference>
<evidence type="ECO:0000313" key="4">
    <source>
        <dbReference type="EMBL" id="NCI50985.1"/>
    </source>
</evidence>
<dbReference type="PROSITE" id="PS51186">
    <property type="entry name" value="GNAT"/>
    <property type="match status" value="1"/>
</dbReference>
<accession>A0ABW9ZWS6</accession>
<dbReference type="PANTHER" id="PTHR43877">
    <property type="entry name" value="AMINOALKYLPHOSPHONATE N-ACETYLTRANSFERASE-RELATED-RELATED"/>
    <property type="match status" value="1"/>
</dbReference>
<evidence type="ECO:0000259" key="3">
    <source>
        <dbReference type="PROSITE" id="PS51186"/>
    </source>
</evidence>